<comment type="caution">
    <text evidence="2">The sequence shown here is derived from an EMBL/GenBank/DDBJ whole genome shotgun (WGS) entry which is preliminary data.</text>
</comment>
<sequence>MTAPSNPMQQPKQHDRFALLDGAKEILLPGIASVSASLKANTDTLEIAGGGGNEQVEINPPAGEVTVKLTMWDGEQWEEYQNILARLRKGDGKGGPAQFTCAHPEVRSRRIKRLYFQSEDAEGYKPRDGYRATLRFTEALKPKASAPVVDNGTMQNPGVAPLGGTSTGSTGRGTATLEGAKVLTAAMGHLPPDPPEPADGGRANTAKPGYCSAFARVVGTRAGLPRSLFGGTAKVTEDNFRAAGLSRPWGGAQNLRLGDFVFWHNDPSGAGHVGVVVGFAKDGMPLIANNSSINKPDGRAINRLDQLSTRTSQPTSYARAGGFGTEPQRQGPAVPVPTNSPSANLRR</sequence>
<feature type="region of interest" description="Disordered" evidence="1">
    <location>
        <begin position="147"/>
        <end position="171"/>
    </location>
</feature>
<evidence type="ECO:0000256" key="1">
    <source>
        <dbReference type="SAM" id="MobiDB-lite"/>
    </source>
</evidence>
<keyword evidence="3" id="KW-1185">Reference proteome</keyword>
<feature type="compositionally biased region" description="Polar residues" evidence="1">
    <location>
        <begin position="337"/>
        <end position="347"/>
    </location>
</feature>
<reference evidence="3" key="1">
    <citation type="journal article" date="2019" name="Int. J. Syst. Evol. Microbiol.">
        <title>The Global Catalogue of Microorganisms (GCM) 10K type strain sequencing project: providing services to taxonomists for standard genome sequencing and annotation.</title>
        <authorList>
            <consortium name="The Broad Institute Genomics Platform"/>
            <consortium name="The Broad Institute Genome Sequencing Center for Infectious Disease"/>
            <person name="Wu L."/>
            <person name="Ma J."/>
        </authorList>
    </citation>
    <scope>NUCLEOTIDE SEQUENCE [LARGE SCALE GENOMIC DNA]</scope>
    <source>
        <strain evidence="3">CGMCC 1.15772</strain>
    </source>
</reference>
<dbReference type="EMBL" id="JBHSWD010000001">
    <property type="protein sequence ID" value="MFC6592417.1"/>
    <property type="molecule type" value="Genomic_DNA"/>
</dbReference>
<name>A0ABW1YDJ6_9DEIO</name>
<evidence type="ECO:0000313" key="2">
    <source>
        <dbReference type="EMBL" id="MFC6592417.1"/>
    </source>
</evidence>
<accession>A0ABW1YDJ6</accession>
<protein>
    <recommendedName>
        <fullName evidence="4">Peptidase C51 domain-containing protein</fullName>
    </recommendedName>
</protein>
<organism evidence="2 3">
    <name type="scientific">Deinococcus lacus</name>
    <dbReference type="NCBI Taxonomy" id="392561"/>
    <lineage>
        <taxon>Bacteria</taxon>
        <taxon>Thermotogati</taxon>
        <taxon>Deinococcota</taxon>
        <taxon>Deinococci</taxon>
        <taxon>Deinococcales</taxon>
        <taxon>Deinococcaceae</taxon>
        <taxon>Deinococcus</taxon>
    </lineage>
</organism>
<gene>
    <name evidence="2" type="ORF">ACFP81_10700</name>
</gene>
<evidence type="ECO:0000313" key="3">
    <source>
        <dbReference type="Proteomes" id="UP001596297"/>
    </source>
</evidence>
<proteinExistence type="predicted"/>
<feature type="region of interest" description="Disordered" evidence="1">
    <location>
        <begin position="309"/>
        <end position="347"/>
    </location>
</feature>
<evidence type="ECO:0008006" key="4">
    <source>
        <dbReference type="Google" id="ProtNLM"/>
    </source>
</evidence>
<dbReference type="RefSeq" id="WP_380083443.1">
    <property type="nucleotide sequence ID" value="NZ_JBHSWD010000001.1"/>
</dbReference>
<dbReference type="Proteomes" id="UP001596297">
    <property type="component" value="Unassembled WGS sequence"/>
</dbReference>